<reference evidence="1 2" key="1">
    <citation type="journal article" date="2014" name="Nat. Commun.">
        <title>Physiological and genomic features of highly alkaliphilic hydrogen-utilizing Betaproteobacteria from a continental serpentinizing site.</title>
        <authorList>
            <person name="Suzuki S."/>
            <person name="Kuenen J.G."/>
            <person name="Schipper K."/>
            <person name="van der Velde S."/>
            <person name="Ishii S."/>
            <person name="Wu A."/>
            <person name="Sorokin D.Y."/>
            <person name="Tenney A."/>
            <person name="Meng X.Y."/>
            <person name="Morrill P.L."/>
            <person name="Kamagata Y."/>
            <person name="Muyzer G."/>
            <person name="Nealson K.H."/>
        </authorList>
    </citation>
    <scope>NUCLEOTIDE SEQUENCE [LARGE SCALE GENOMIC DNA]</scope>
    <source>
        <strain evidence="1 2">B1</strain>
    </source>
</reference>
<dbReference type="Proteomes" id="UP000066014">
    <property type="component" value="Chromosome"/>
</dbReference>
<dbReference type="OrthoDB" id="6009779at2"/>
<evidence type="ECO:0000313" key="1">
    <source>
        <dbReference type="EMBL" id="BAO82954.1"/>
    </source>
</evidence>
<dbReference type="RefSeq" id="WP_045535132.1">
    <property type="nucleotide sequence ID" value="NZ_AP014569.1"/>
</dbReference>
<keyword evidence="2" id="KW-1185">Reference proteome</keyword>
<dbReference type="HOGENOM" id="CLU_132664_1_0_4"/>
<dbReference type="STRING" id="1458426.SMCB_0726"/>
<dbReference type="Gene3D" id="1.10.10.2830">
    <property type="match status" value="1"/>
</dbReference>
<accession>A0A060NVM7</accession>
<gene>
    <name evidence="1" type="ORF">SMCB_0726</name>
</gene>
<protein>
    <submittedName>
        <fullName evidence="1">Extrachromosomal protein</fullName>
    </submittedName>
</protein>
<name>A0A060NVM7_9BURK</name>
<evidence type="ECO:0000313" key="2">
    <source>
        <dbReference type="Proteomes" id="UP000066014"/>
    </source>
</evidence>
<dbReference type="AlphaFoldDB" id="A0A060NVM7"/>
<organism evidence="1 2">
    <name type="scientific">Serpentinimonas maccroryi</name>
    <dbReference type="NCBI Taxonomy" id="1458426"/>
    <lineage>
        <taxon>Bacteria</taxon>
        <taxon>Pseudomonadati</taxon>
        <taxon>Pseudomonadota</taxon>
        <taxon>Betaproteobacteria</taxon>
        <taxon>Burkholderiales</taxon>
        <taxon>Comamonadaceae</taxon>
        <taxon>Serpentinimonas</taxon>
    </lineage>
</organism>
<dbReference type="SUPFAM" id="SSF109709">
    <property type="entry name" value="KorB DNA-binding domain-like"/>
    <property type="match status" value="1"/>
</dbReference>
<dbReference type="EMBL" id="AP014569">
    <property type="protein sequence ID" value="BAO82954.1"/>
    <property type="molecule type" value="Genomic_DNA"/>
</dbReference>
<dbReference type="KEGG" id="cbab:SMCB_0726"/>
<sequence>MSLKHRGRAKGDPVTYQTPLPAGGVQMETFLPWTLVRRGLKKQVITPLDAPQEFLDEARRERQVREMAQDTPLMRALGLAHHWQRLLDEGRFSSMTEIAAAEGIDLGQASKMSRLAQLAPDLIEAIALGRLEVGVSQLQRGKLSASWLAQREALVAGSR</sequence>
<proteinExistence type="predicted"/>